<dbReference type="Pfam" id="PF00994">
    <property type="entry name" value="MoCF_biosynth"/>
    <property type="match status" value="1"/>
</dbReference>
<dbReference type="PANTHER" id="PTHR10192:SF5">
    <property type="entry name" value="GEPHYRIN"/>
    <property type="match status" value="1"/>
</dbReference>
<organism evidence="3">
    <name type="scientific">Micromonospora sp. CCTCC AA 2012012</name>
    <dbReference type="NCBI Taxonomy" id="3111921"/>
    <lineage>
        <taxon>Bacteria</taxon>
        <taxon>Bacillati</taxon>
        <taxon>Actinomycetota</taxon>
        <taxon>Actinomycetes</taxon>
        <taxon>Micromonosporales</taxon>
        <taxon>Micromonosporaceae</taxon>
        <taxon>Micromonospora</taxon>
    </lineage>
</organism>
<dbReference type="GO" id="GO:0005829">
    <property type="term" value="C:cytosol"/>
    <property type="evidence" value="ECO:0007669"/>
    <property type="project" value="TreeGrafter"/>
</dbReference>
<dbReference type="EMBL" id="CP159342">
    <property type="protein sequence ID" value="XCH75844.1"/>
    <property type="molecule type" value="Genomic_DNA"/>
</dbReference>
<evidence type="ECO:0000259" key="2">
    <source>
        <dbReference type="Pfam" id="PF00994"/>
    </source>
</evidence>
<keyword evidence="1" id="KW-0500">Molybdenum</keyword>
<dbReference type="SUPFAM" id="SSF63867">
    <property type="entry name" value="MoeA C-terminal domain-like"/>
    <property type="match status" value="1"/>
</dbReference>
<protein>
    <recommendedName>
        <fullName evidence="1">Molybdopterin molybdenumtransferase</fullName>
        <ecNumber evidence="1">2.10.1.1</ecNumber>
    </recommendedName>
</protein>
<dbReference type="EC" id="2.10.1.1" evidence="1"/>
<reference evidence="3" key="1">
    <citation type="submission" date="2024-01" db="EMBL/GenBank/DDBJ databases">
        <title>The genome sequence of Micromonospora mangrovi CCTCC AA 2012012.</title>
        <authorList>
            <person name="Gao J."/>
        </authorList>
    </citation>
    <scope>NUCLEOTIDE SEQUENCE</scope>
    <source>
        <strain evidence="3">CCTCC AA 2012012</strain>
    </source>
</reference>
<sequence>MTIAPDRPHHRPAPRAAMDWAAARTPAATLPLESRMVGDDPDWFAAAIADSTTDADVTLVCGASSVGPADGLHSALRRLSAVAHVDGVACRPGQPQVLAQRGARGIVGLPGNPYAALVAALTLVEPLLAALAGRSPAEPETAPLADALPPDDRHTRIVPVRRRHGRLRLVEGAHPGYLGAAATADAFAVVPPGWQPGDAVSLRTVP</sequence>
<gene>
    <name evidence="4" type="ORF">ABUL08_07100</name>
    <name evidence="3" type="ORF">VK199_07055</name>
</gene>
<dbReference type="InterPro" id="IPR036425">
    <property type="entry name" value="MoaB/Mog-like_dom_sf"/>
</dbReference>
<dbReference type="AlphaFoldDB" id="A0AAU7MCR2"/>
<dbReference type="GO" id="GO:0046872">
    <property type="term" value="F:metal ion binding"/>
    <property type="evidence" value="ECO:0007669"/>
    <property type="project" value="UniProtKB-UniRule"/>
</dbReference>
<evidence type="ECO:0000313" key="3">
    <source>
        <dbReference type="EMBL" id="XBP95141.1"/>
    </source>
</evidence>
<comment type="pathway">
    <text evidence="1">Cofactor biosynthesis; molybdopterin biosynthesis.</text>
</comment>
<dbReference type="GO" id="GO:0006777">
    <property type="term" value="P:Mo-molybdopterin cofactor biosynthetic process"/>
    <property type="evidence" value="ECO:0007669"/>
    <property type="project" value="UniProtKB-UniRule"/>
</dbReference>
<comment type="function">
    <text evidence="1">Catalyzes the insertion of molybdate into adenylated molybdopterin with the concomitant release of AMP.</text>
</comment>
<evidence type="ECO:0000256" key="1">
    <source>
        <dbReference type="RuleBase" id="RU365090"/>
    </source>
</evidence>
<dbReference type="PANTHER" id="PTHR10192">
    <property type="entry name" value="MOLYBDOPTERIN BIOSYNTHESIS PROTEIN"/>
    <property type="match status" value="1"/>
</dbReference>
<feature type="domain" description="MoaB/Mog" evidence="2">
    <location>
        <begin position="34"/>
        <end position="129"/>
    </location>
</feature>
<dbReference type="EMBL" id="CP157762">
    <property type="protein sequence ID" value="XBP95141.1"/>
    <property type="molecule type" value="Genomic_DNA"/>
</dbReference>
<proteinExistence type="inferred from homology"/>
<dbReference type="Gene3D" id="3.40.980.10">
    <property type="entry name" value="MoaB/Mog-like domain"/>
    <property type="match status" value="1"/>
</dbReference>
<accession>A0AAU7MCR2</accession>
<dbReference type="GO" id="GO:0061599">
    <property type="term" value="F:molybdopterin molybdotransferase activity"/>
    <property type="evidence" value="ECO:0007669"/>
    <property type="project" value="UniProtKB-UniRule"/>
</dbReference>
<comment type="catalytic activity">
    <reaction evidence="1">
        <text>adenylyl-molybdopterin + molybdate = Mo-molybdopterin + AMP + H(+)</text>
        <dbReference type="Rhea" id="RHEA:35047"/>
        <dbReference type="ChEBI" id="CHEBI:15378"/>
        <dbReference type="ChEBI" id="CHEBI:36264"/>
        <dbReference type="ChEBI" id="CHEBI:62727"/>
        <dbReference type="ChEBI" id="CHEBI:71302"/>
        <dbReference type="ChEBI" id="CHEBI:456215"/>
    </reaction>
</comment>
<dbReference type="InterPro" id="IPR038987">
    <property type="entry name" value="MoeA-like"/>
</dbReference>
<reference evidence="4" key="2">
    <citation type="submission" date="2024-06" db="EMBL/GenBank/DDBJ databases">
        <title>Micromonospora mangrovi CCTCC AA 2012012 genome sequences.</title>
        <authorList>
            <person name="Gao J."/>
        </authorList>
    </citation>
    <scope>NUCLEOTIDE SEQUENCE</scope>
    <source>
        <strain evidence="4">CCTCC AA 2012012</strain>
    </source>
</reference>
<keyword evidence="1" id="KW-0808">Transferase</keyword>
<name>A0AAU7MCR2_9ACTN</name>
<keyword evidence="1" id="KW-0501">Molybdenum cofactor biosynthesis</keyword>
<dbReference type="SUPFAM" id="SSF53218">
    <property type="entry name" value="Molybdenum cofactor biosynthesis proteins"/>
    <property type="match status" value="1"/>
</dbReference>
<dbReference type="InterPro" id="IPR001453">
    <property type="entry name" value="MoaB/Mog_dom"/>
</dbReference>
<dbReference type="RefSeq" id="WP_350935667.1">
    <property type="nucleotide sequence ID" value="NZ_CP157762.1"/>
</dbReference>
<evidence type="ECO:0000313" key="4">
    <source>
        <dbReference type="EMBL" id="XCH75844.1"/>
    </source>
</evidence>
<comment type="cofactor">
    <cofactor evidence="1">
        <name>Mg(2+)</name>
        <dbReference type="ChEBI" id="CHEBI:18420"/>
    </cofactor>
</comment>
<dbReference type="Gene3D" id="2.40.340.10">
    <property type="entry name" value="MoeA, C-terminal, domain IV"/>
    <property type="match status" value="1"/>
</dbReference>
<dbReference type="InterPro" id="IPR036688">
    <property type="entry name" value="MoeA_C_domain_IV_sf"/>
</dbReference>
<keyword evidence="1" id="KW-0479">Metal-binding</keyword>
<keyword evidence="1" id="KW-0460">Magnesium</keyword>
<comment type="similarity">
    <text evidence="1">Belongs to the MoeA family.</text>
</comment>